<comment type="catalytic activity">
    <reaction evidence="1">
        <text>molybdopterin + ATP + H(+) = adenylyl-molybdopterin + diphosphate</text>
        <dbReference type="Rhea" id="RHEA:31331"/>
        <dbReference type="ChEBI" id="CHEBI:15378"/>
        <dbReference type="ChEBI" id="CHEBI:30616"/>
        <dbReference type="ChEBI" id="CHEBI:33019"/>
        <dbReference type="ChEBI" id="CHEBI:58698"/>
        <dbReference type="ChEBI" id="CHEBI:62727"/>
    </reaction>
</comment>
<dbReference type="GeneID" id="81362816"/>
<comment type="pathway">
    <text evidence="1">Cofactor biosynthesis; molybdopterin biosynthesis.</text>
</comment>
<keyword evidence="1" id="KW-0501">Molybdenum cofactor biosynthesis</keyword>
<dbReference type="GO" id="GO:0005524">
    <property type="term" value="F:ATP binding"/>
    <property type="evidence" value="ECO:0007669"/>
    <property type="project" value="UniProtKB-UniRule"/>
</dbReference>
<evidence type="ECO:0000313" key="5">
    <source>
        <dbReference type="Proteomes" id="UP001149074"/>
    </source>
</evidence>
<comment type="function">
    <text evidence="1">Catalyzes two steps in the biosynthesis of the molybdenum cofactor. In the first step, molybdopterin is adenylated. Subsequently, molybdate is inserted into adenylated molybdopterin and AMP is released.</text>
</comment>
<sequence length="594" mass="64393">MEPELKVAIIINSDSTSEDLAFNHTAGDLVSILSREGNWGPPAVRLITDDVRQIQRAVCDYTDGPDWQNLVLLVQGTDSTTDDPLPKAVAPLIFRYISGLSKCMMAESSTLASTSFATLPISGVRGKSLILALPGPPRNVTRNLEAVVKLLHACLQTSGARLSSFAEHPRLQPRSNSRHHHNHHHRHGLISTVRPGKDYHTLPHPMLSVQEALRRISEQTCAPVVIKSPITTSIIGSIVAEDVYAAEVVPESRISKFNANANIEVENRALSRHHKDHVEIPVDSEIALRSRIFARGDLISATSGDIGLLAAAGIRRVKVFKKPRVGVLSIGDELMQQSDTCDNVDDRILDSNRLAILSCLKSWDFETVDLGIVRGSGQSLYELFHASSGIDVTVITGSRYEAELDLKLAIERSLGGTVLFDRVSIKPGEQTTFATVSTKTSWGIQEEFTSRLIFSLPGSLDSALVALNIFVLPSLNQLSGACEGYNPLFKMPLMPPRLGLPRVAVVLTHYIPLDHEVTEYHRAVVTGSRSDGRLYATIIGAGRSIGQQCSYPGGTAEANALVVLQPGRGVGIKGEIVEALMMGPISGSDTRIIC</sequence>
<dbReference type="EMBL" id="JAPQKI010000011">
    <property type="protein sequence ID" value="KAJ5082303.1"/>
    <property type="molecule type" value="Genomic_DNA"/>
</dbReference>
<dbReference type="GO" id="GO:0005829">
    <property type="term" value="C:cytosol"/>
    <property type="evidence" value="ECO:0007669"/>
    <property type="project" value="TreeGrafter"/>
</dbReference>
<gene>
    <name evidence="4" type="ORF">N7532_011346</name>
</gene>
<dbReference type="OrthoDB" id="4349954at2759"/>
<evidence type="ECO:0000259" key="3">
    <source>
        <dbReference type="SMART" id="SM00852"/>
    </source>
</evidence>
<evidence type="ECO:0000313" key="4">
    <source>
        <dbReference type="EMBL" id="KAJ5082303.1"/>
    </source>
</evidence>
<keyword evidence="1" id="KW-0808">Transferase</keyword>
<dbReference type="SMART" id="SM00852">
    <property type="entry name" value="MoCF_biosynth"/>
    <property type="match status" value="1"/>
</dbReference>
<proteinExistence type="inferred from homology"/>
<dbReference type="GO" id="GO:0046872">
    <property type="term" value="F:metal ion binding"/>
    <property type="evidence" value="ECO:0007669"/>
    <property type="project" value="UniProtKB-UniRule"/>
</dbReference>
<feature type="region of interest" description="Disordered" evidence="2">
    <location>
        <begin position="170"/>
        <end position="194"/>
    </location>
</feature>
<keyword evidence="1" id="KW-0479">Metal-binding</keyword>
<dbReference type="Gene3D" id="3.90.105.10">
    <property type="entry name" value="Molybdopterin biosynthesis moea protein, domain 2"/>
    <property type="match status" value="1"/>
</dbReference>
<dbReference type="SUPFAM" id="SSF63867">
    <property type="entry name" value="MoeA C-terminal domain-like"/>
    <property type="match status" value="1"/>
</dbReference>
<dbReference type="InterPro" id="IPR038987">
    <property type="entry name" value="MoeA-like"/>
</dbReference>
<dbReference type="Proteomes" id="UP001149074">
    <property type="component" value="Unassembled WGS sequence"/>
</dbReference>
<dbReference type="RefSeq" id="XP_056468825.1">
    <property type="nucleotide sequence ID" value="XM_056623837.1"/>
</dbReference>
<dbReference type="GO" id="GO:0061598">
    <property type="term" value="F:molybdopterin adenylyltransferase activity"/>
    <property type="evidence" value="ECO:0007669"/>
    <property type="project" value="UniProtKB-UniRule"/>
</dbReference>
<dbReference type="Pfam" id="PF00994">
    <property type="entry name" value="MoCF_biosynth"/>
    <property type="match status" value="2"/>
</dbReference>
<comment type="caution">
    <text evidence="4">The sequence shown here is derived from an EMBL/GenBank/DDBJ whole genome shotgun (WGS) entry which is preliminary data.</text>
</comment>
<dbReference type="Gene3D" id="2.40.340.10">
    <property type="entry name" value="MoeA, C-terminal, domain IV"/>
    <property type="match status" value="1"/>
</dbReference>
<comment type="similarity">
    <text evidence="1">Belongs to the MoeA family.</text>
</comment>
<name>A0A9W9JUQ9_9EURO</name>
<dbReference type="InterPro" id="IPR036688">
    <property type="entry name" value="MoeA_C_domain_IV_sf"/>
</dbReference>
<dbReference type="PANTHER" id="PTHR10192">
    <property type="entry name" value="MOLYBDOPTERIN BIOSYNTHESIS PROTEIN"/>
    <property type="match status" value="1"/>
</dbReference>
<dbReference type="InterPro" id="IPR036425">
    <property type="entry name" value="MoaB/Mog-like_dom_sf"/>
</dbReference>
<comment type="cofactor">
    <cofactor evidence="1">
        <name>Mg(2+)</name>
        <dbReference type="ChEBI" id="CHEBI:18420"/>
    </cofactor>
</comment>
<feature type="domain" description="MoaB/Mog" evidence="3">
    <location>
        <begin position="326"/>
        <end position="477"/>
    </location>
</feature>
<keyword evidence="5" id="KW-1185">Reference proteome</keyword>
<dbReference type="AlphaFoldDB" id="A0A9W9JUQ9"/>
<keyword evidence="1" id="KW-0460">Magnesium</keyword>
<accession>A0A9W9JUQ9</accession>
<dbReference type="SUPFAM" id="SSF53218">
    <property type="entry name" value="Molybdenum cofactor biosynthesis proteins"/>
    <property type="match status" value="2"/>
</dbReference>
<evidence type="ECO:0000256" key="1">
    <source>
        <dbReference type="RuleBase" id="RU365090"/>
    </source>
</evidence>
<dbReference type="Gene3D" id="3.40.980.10">
    <property type="entry name" value="MoaB/Mog-like domain"/>
    <property type="match status" value="2"/>
</dbReference>
<dbReference type="InterPro" id="IPR001453">
    <property type="entry name" value="MoaB/Mog_dom"/>
</dbReference>
<keyword evidence="1" id="KW-0500">Molybdenum</keyword>
<organism evidence="4 5">
    <name type="scientific">Penicillium argentinense</name>
    <dbReference type="NCBI Taxonomy" id="1131581"/>
    <lineage>
        <taxon>Eukaryota</taxon>
        <taxon>Fungi</taxon>
        <taxon>Dikarya</taxon>
        <taxon>Ascomycota</taxon>
        <taxon>Pezizomycotina</taxon>
        <taxon>Eurotiomycetes</taxon>
        <taxon>Eurotiomycetidae</taxon>
        <taxon>Eurotiales</taxon>
        <taxon>Aspergillaceae</taxon>
        <taxon>Penicillium</taxon>
    </lineage>
</organism>
<feature type="compositionally biased region" description="Basic residues" evidence="2">
    <location>
        <begin position="176"/>
        <end position="188"/>
    </location>
</feature>
<dbReference type="GO" id="GO:0061599">
    <property type="term" value="F:molybdopterin molybdotransferase activity"/>
    <property type="evidence" value="ECO:0007669"/>
    <property type="project" value="UniProtKB-UniRule"/>
</dbReference>
<evidence type="ECO:0000256" key="2">
    <source>
        <dbReference type="SAM" id="MobiDB-lite"/>
    </source>
</evidence>
<comment type="catalytic activity">
    <reaction evidence="1">
        <text>adenylyl-molybdopterin + molybdate = Mo-molybdopterin + AMP + H(+)</text>
        <dbReference type="Rhea" id="RHEA:35047"/>
        <dbReference type="ChEBI" id="CHEBI:15378"/>
        <dbReference type="ChEBI" id="CHEBI:36264"/>
        <dbReference type="ChEBI" id="CHEBI:62727"/>
        <dbReference type="ChEBI" id="CHEBI:71302"/>
        <dbReference type="ChEBI" id="CHEBI:456215"/>
    </reaction>
</comment>
<reference evidence="4" key="2">
    <citation type="journal article" date="2023" name="IMA Fungus">
        <title>Comparative genomic study of the Penicillium genus elucidates a diverse pangenome and 15 lateral gene transfer events.</title>
        <authorList>
            <person name="Petersen C."/>
            <person name="Sorensen T."/>
            <person name="Nielsen M.R."/>
            <person name="Sondergaard T.E."/>
            <person name="Sorensen J.L."/>
            <person name="Fitzpatrick D.A."/>
            <person name="Frisvad J.C."/>
            <person name="Nielsen K.L."/>
        </authorList>
    </citation>
    <scope>NUCLEOTIDE SEQUENCE</scope>
    <source>
        <strain evidence="4">IBT 30761</strain>
    </source>
</reference>
<dbReference type="PANTHER" id="PTHR10192:SF5">
    <property type="entry name" value="GEPHYRIN"/>
    <property type="match status" value="1"/>
</dbReference>
<dbReference type="GO" id="GO:0006777">
    <property type="term" value="P:Mo-molybdopterin cofactor biosynthetic process"/>
    <property type="evidence" value="ECO:0007669"/>
    <property type="project" value="UniProtKB-UniRule"/>
</dbReference>
<protein>
    <recommendedName>
        <fullName evidence="3">MoaB/Mog domain-containing protein</fullName>
    </recommendedName>
</protein>
<dbReference type="Gene3D" id="2.170.190.11">
    <property type="entry name" value="Molybdopterin biosynthesis moea protein, domain 3"/>
    <property type="match status" value="1"/>
</dbReference>
<reference evidence="4" key="1">
    <citation type="submission" date="2022-11" db="EMBL/GenBank/DDBJ databases">
        <authorList>
            <person name="Petersen C."/>
        </authorList>
    </citation>
    <scope>NUCLEOTIDE SEQUENCE</scope>
    <source>
        <strain evidence="4">IBT 30761</strain>
    </source>
</reference>